<evidence type="ECO:0000313" key="3">
    <source>
        <dbReference type="Proteomes" id="UP000886865"/>
    </source>
</evidence>
<protein>
    <submittedName>
        <fullName evidence="2">Methionyl-tRNA formyltransferase</fullName>
    </submittedName>
</protein>
<dbReference type="GO" id="GO:0005829">
    <property type="term" value="C:cytosol"/>
    <property type="evidence" value="ECO:0007669"/>
    <property type="project" value="TreeGrafter"/>
</dbReference>
<sequence>MHKSLKILILTDSTSWMNKYNTDLKQKLEKLGHLVKLIHSKNEIENSDVAFFLSCFEIISNNLLSLSKNNIVVHASNLPKGKGWSPASWQILEGENTIPLTLFEANEKTDAGKIYIQDKLLLDGSELLDEWQKKLGKKIVQMCLEYVLKRDTIKGIPQQGEETFYKKRTPKDSELDINKTIKEQFNLFRIVDNEKYPAFFKFKDKTYILKIESIKPQEREREREREEPNS</sequence>
<dbReference type="AlphaFoldDB" id="A0A9D1FI09"/>
<evidence type="ECO:0000259" key="1">
    <source>
        <dbReference type="Pfam" id="PF00551"/>
    </source>
</evidence>
<dbReference type="Gene3D" id="3.40.50.170">
    <property type="entry name" value="Formyl transferase, N-terminal domain"/>
    <property type="match status" value="1"/>
</dbReference>
<dbReference type="SUPFAM" id="SSF50486">
    <property type="entry name" value="FMT C-terminal domain-like"/>
    <property type="match status" value="1"/>
</dbReference>
<name>A0A9D1FI09_9BACT</name>
<proteinExistence type="predicted"/>
<accession>A0A9D1FI09</accession>
<dbReference type="EMBL" id="DVJQ01000037">
    <property type="protein sequence ID" value="HIS74216.1"/>
    <property type="molecule type" value="Genomic_DNA"/>
</dbReference>
<dbReference type="PANTHER" id="PTHR11138">
    <property type="entry name" value="METHIONYL-TRNA FORMYLTRANSFERASE"/>
    <property type="match status" value="1"/>
</dbReference>
<dbReference type="Gene3D" id="3.10.25.20">
    <property type="match status" value="1"/>
</dbReference>
<comment type="caution">
    <text evidence="2">The sequence shown here is derived from an EMBL/GenBank/DDBJ whole genome shotgun (WGS) entry which is preliminary data.</text>
</comment>
<reference evidence="2" key="1">
    <citation type="submission" date="2020-10" db="EMBL/GenBank/DDBJ databases">
        <authorList>
            <person name="Gilroy R."/>
        </authorList>
    </citation>
    <scope>NUCLEOTIDE SEQUENCE</scope>
    <source>
        <strain evidence="2">CHK152-2871</strain>
    </source>
</reference>
<dbReference type="PANTHER" id="PTHR11138:SF5">
    <property type="entry name" value="METHIONYL-TRNA FORMYLTRANSFERASE, MITOCHONDRIAL"/>
    <property type="match status" value="1"/>
</dbReference>
<gene>
    <name evidence="2" type="ORF">IAA86_04255</name>
</gene>
<dbReference type="Proteomes" id="UP000886865">
    <property type="component" value="Unassembled WGS sequence"/>
</dbReference>
<dbReference type="GO" id="GO:0004479">
    <property type="term" value="F:methionyl-tRNA formyltransferase activity"/>
    <property type="evidence" value="ECO:0007669"/>
    <property type="project" value="TreeGrafter"/>
</dbReference>
<reference evidence="2" key="2">
    <citation type="journal article" date="2021" name="PeerJ">
        <title>Extensive microbial diversity within the chicken gut microbiome revealed by metagenomics and culture.</title>
        <authorList>
            <person name="Gilroy R."/>
            <person name="Ravi A."/>
            <person name="Getino M."/>
            <person name="Pursley I."/>
            <person name="Horton D.L."/>
            <person name="Alikhan N.F."/>
            <person name="Baker D."/>
            <person name="Gharbi K."/>
            <person name="Hall N."/>
            <person name="Watson M."/>
            <person name="Adriaenssens E.M."/>
            <person name="Foster-Nyarko E."/>
            <person name="Jarju S."/>
            <person name="Secka A."/>
            <person name="Antonio M."/>
            <person name="Oren A."/>
            <person name="Chaudhuri R.R."/>
            <person name="La Ragione R."/>
            <person name="Hildebrand F."/>
            <person name="Pallen M.J."/>
        </authorList>
    </citation>
    <scope>NUCLEOTIDE SEQUENCE</scope>
    <source>
        <strain evidence="2">CHK152-2871</strain>
    </source>
</reference>
<dbReference type="InterPro" id="IPR011034">
    <property type="entry name" value="Formyl_transferase-like_C_sf"/>
</dbReference>
<dbReference type="InterPro" id="IPR002376">
    <property type="entry name" value="Formyl_transf_N"/>
</dbReference>
<evidence type="ECO:0000313" key="2">
    <source>
        <dbReference type="EMBL" id="HIS74216.1"/>
    </source>
</evidence>
<feature type="domain" description="Formyl transferase N-terminal" evidence="1">
    <location>
        <begin position="43"/>
        <end position="136"/>
    </location>
</feature>
<dbReference type="Pfam" id="PF00551">
    <property type="entry name" value="Formyl_trans_N"/>
    <property type="match status" value="1"/>
</dbReference>
<organism evidence="2 3">
    <name type="scientific">Candidatus Galligastranaerophilus intestinavium</name>
    <dbReference type="NCBI Taxonomy" id="2840836"/>
    <lineage>
        <taxon>Bacteria</taxon>
        <taxon>Candidatus Galligastranaerophilus</taxon>
    </lineage>
</organism>
<dbReference type="InterPro" id="IPR036477">
    <property type="entry name" value="Formyl_transf_N_sf"/>
</dbReference>
<dbReference type="SUPFAM" id="SSF53328">
    <property type="entry name" value="Formyltransferase"/>
    <property type="match status" value="1"/>
</dbReference>